<reference evidence="2" key="1">
    <citation type="journal article" date="2019" name="Int. J. Syst. Evol. Microbiol.">
        <title>The Global Catalogue of Microorganisms (GCM) 10K type strain sequencing project: providing services to taxonomists for standard genome sequencing and annotation.</title>
        <authorList>
            <consortium name="The Broad Institute Genomics Platform"/>
            <consortium name="The Broad Institute Genome Sequencing Center for Infectious Disease"/>
            <person name="Wu L."/>
            <person name="Ma J."/>
        </authorList>
    </citation>
    <scope>NUCLEOTIDE SEQUENCE [LARGE SCALE GENOMIC DNA]</scope>
    <source>
        <strain evidence="2">JCM 17926</strain>
    </source>
</reference>
<organism evidence="1 2">
    <name type="scientific">Pontibacter saemangeumensis</name>
    <dbReference type="NCBI Taxonomy" id="1084525"/>
    <lineage>
        <taxon>Bacteria</taxon>
        <taxon>Pseudomonadati</taxon>
        <taxon>Bacteroidota</taxon>
        <taxon>Cytophagia</taxon>
        <taxon>Cytophagales</taxon>
        <taxon>Hymenobacteraceae</taxon>
        <taxon>Pontibacter</taxon>
    </lineage>
</organism>
<comment type="caution">
    <text evidence="1">The sequence shown here is derived from an EMBL/GenBank/DDBJ whole genome shotgun (WGS) entry which is preliminary data.</text>
</comment>
<name>A0ABP8LQI6_9BACT</name>
<dbReference type="EMBL" id="BAABHC010000014">
    <property type="protein sequence ID" value="GAA4433431.1"/>
    <property type="molecule type" value="Genomic_DNA"/>
</dbReference>
<sequence>MEAAGNHLTYRLATGLLGSKRTLRLSPAYLEYENREFDEKRFTRVSKEDILDIKHSMSWIIWYRFYVGCDFRIDIRTRENGILKIRFVSYFGQNSTYQDAYDSITDYMWEHYFSDIEEAYMQEFAEKQDLRLCGVWLTADGAYFASDGQLTEWPDVAVKEYEEYFALYNRRNPEQNKRIEFDEWESHILFSVISLLGQKNGQTETE</sequence>
<evidence type="ECO:0000313" key="2">
    <source>
        <dbReference type="Proteomes" id="UP001500552"/>
    </source>
</evidence>
<gene>
    <name evidence="1" type="ORF">GCM10023188_22850</name>
</gene>
<dbReference type="RefSeq" id="WP_345159150.1">
    <property type="nucleotide sequence ID" value="NZ_BAABHC010000014.1"/>
</dbReference>
<dbReference type="Proteomes" id="UP001500552">
    <property type="component" value="Unassembled WGS sequence"/>
</dbReference>
<proteinExistence type="predicted"/>
<accession>A0ABP8LQI6</accession>
<protein>
    <submittedName>
        <fullName evidence="1">Uncharacterized protein</fullName>
    </submittedName>
</protein>
<keyword evidence="2" id="KW-1185">Reference proteome</keyword>
<evidence type="ECO:0000313" key="1">
    <source>
        <dbReference type="EMBL" id="GAA4433431.1"/>
    </source>
</evidence>